<accession>A0A097SR44</accession>
<dbReference type="EMBL" id="KJ605395">
    <property type="protein sequence ID" value="AIU93975.1"/>
    <property type="molecule type" value="Genomic_DNA"/>
</dbReference>
<evidence type="ECO:0000259" key="2">
    <source>
        <dbReference type="Pfam" id="PF10708"/>
    </source>
</evidence>
<reference evidence="3" key="1">
    <citation type="submission" date="2014-03" db="EMBL/GenBank/DDBJ databases">
        <authorList>
            <person name="Zhang G."/>
            <person name="Zhu L."/>
            <person name="Fang P."/>
        </authorList>
    </citation>
    <scope>NUCLEOTIDE SEQUENCE</scope>
    <source>
        <strain evidence="3">NS1</strain>
        <plasmid evidence="3">pNSL1</plasmid>
    </source>
</reference>
<feature type="compositionally biased region" description="Polar residues" evidence="1">
    <location>
        <begin position="117"/>
        <end position="127"/>
    </location>
</feature>
<dbReference type="Pfam" id="PF10708">
    <property type="entry name" value="DUF2510"/>
    <property type="match status" value="1"/>
</dbReference>
<evidence type="ECO:0000256" key="1">
    <source>
        <dbReference type="SAM" id="MobiDB-lite"/>
    </source>
</evidence>
<geneLocation type="plasmid" evidence="3">
    <name>pNSL1</name>
</geneLocation>
<gene>
    <name evidence="3" type="ORF">LRS1606.541</name>
</gene>
<dbReference type="InterPro" id="IPR018929">
    <property type="entry name" value="DUF2510"/>
</dbReference>
<name>A0A097SR44_9NOCA</name>
<feature type="region of interest" description="Disordered" evidence="1">
    <location>
        <begin position="112"/>
        <end position="132"/>
    </location>
</feature>
<sequence>MNEFDPGHPASPAGWYPDPQSPSLRWWDGHQWADKWAPASERPASPIPSATPPSPPTPVSGAAGNSTRFSTSPMLFSPQPQTPENKSPNPRLRLLAAIAVIVVLLIAASNCGGDSDAGSTTSPTRSAPTKPVDAVLTSQQRAATIDVSAKPSALDPVDYQRLSEADFKSVMHPSGNLASYPYPHEGRKILIYGSVEEMPPVQPQEGARYFVADMSHHDEFWFYLWELDMREAAVFASPADLPDLQVGDHVEIYAEVRRPYLTGETVFGHALRDPFLMAHSVRVIDN</sequence>
<feature type="compositionally biased region" description="Pro residues" evidence="1">
    <location>
        <begin position="45"/>
        <end position="58"/>
    </location>
</feature>
<feature type="region of interest" description="Disordered" evidence="1">
    <location>
        <begin position="1"/>
        <end position="89"/>
    </location>
</feature>
<proteinExistence type="predicted"/>
<dbReference type="AlphaFoldDB" id="A0A097SR44"/>
<organism evidence="3">
    <name type="scientific">Rhodococcus sp. NS1</name>
    <dbReference type="NCBI Taxonomy" id="402236"/>
    <lineage>
        <taxon>Bacteria</taxon>
        <taxon>Bacillati</taxon>
        <taxon>Actinomycetota</taxon>
        <taxon>Actinomycetes</taxon>
        <taxon>Mycobacteriales</taxon>
        <taxon>Nocardiaceae</taxon>
        <taxon>Rhodococcus</taxon>
    </lineage>
</organism>
<evidence type="ECO:0000313" key="3">
    <source>
        <dbReference type="EMBL" id="AIU93975.1"/>
    </source>
</evidence>
<protein>
    <recommendedName>
        <fullName evidence="2">DUF2510 domain-containing protein</fullName>
    </recommendedName>
</protein>
<keyword evidence="3" id="KW-0614">Plasmid</keyword>
<feature type="domain" description="DUF2510" evidence="2">
    <location>
        <begin position="13"/>
        <end position="44"/>
    </location>
</feature>
<feature type="compositionally biased region" description="Polar residues" evidence="1">
    <location>
        <begin position="65"/>
        <end position="88"/>
    </location>
</feature>